<protein>
    <submittedName>
        <fullName evidence="12">Zinc ABC transporter substrate-binding protein AdcA</fullName>
    </submittedName>
</protein>
<keyword evidence="4" id="KW-0862">Zinc</keyword>
<feature type="signal peptide" evidence="10">
    <location>
        <begin position="1"/>
        <end position="30"/>
    </location>
</feature>
<dbReference type="InterPro" id="IPR006127">
    <property type="entry name" value="ZnuA-like"/>
</dbReference>
<keyword evidence="13" id="KW-1185">Reference proteome</keyword>
<feature type="region of interest" description="Disordered" evidence="9">
    <location>
        <begin position="126"/>
        <end position="146"/>
    </location>
</feature>
<dbReference type="PRINTS" id="PR00690">
    <property type="entry name" value="ADHESNFAMILY"/>
</dbReference>
<evidence type="ECO:0000256" key="3">
    <source>
        <dbReference type="ARBA" id="ARBA00022729"/>
    </source>
</evidence>
<keyword evidence="2 7" id="KW-0813">Transport</keyword>
<reference evidence="12 13" key="1">
    <citation type="submission" date="2017-09" db="EMBL/GenBank/DDBJ databases">
        <title>Bacterial strain isolated from the female urinary microbiota.</title>
        <authorList>
            <person name="Thomas-White K."/>
            <person name="Kumar N."/>
            <person name="Forster S."/>
            <person name="Putonti C."/>
            <person name="Lawley T."/>
            <person name="Wolfe A.J."/>
        </authorList>
    </citation>
    <scope>NUCLEOTIDE SEQUENCE [LARGE SCALE GENOMIC DNA]</scope>
    <source>
        <strain evidence="12 13">UMB0240</strain>
    </source>
</reference>
<dbReference type="GO" id="GO:0008270">
    <property type="term" value="F:zinc ion binding"/>
    <property type="evidence" value="ECO:0007669"/>
    <property type="project" value="InterPro"/>
</dbReference>
<keyword evidence="6" id="KW-0406">Ion transport</keyword>
<dbReference type="InterPro" id="IPR006128">
    <property type="entry name" value="Lipoprotein_PsaA-like"/>
</dbReference>
<dbReference type="GO" id="GO:0006829">
    <property type="term" value="P:zinc ion transport"/>
    <property type="evidence" value="ECO:0007669"/>
    <property type="project" value="UniProtKB-KW"/>
</dbReference>
<dbReference type="Pfam" id="PF01297">
    <property type="entry name" value="ZnuA"/>
    <property type="match status" value="1"/>
</dbReference>
<feature type="chain" id="PRO_5014730567" evidence="10">
    <location>
        <begin position="31"/>
        <end position="511"/>
    </location>
</feature>
<accession>A0A2N6UG77</accession>
<evidence type="ECO:0000256" key="6">
    <source>
        <dbReference type="ARBA" id="ARBA00023065"/>
    </source>
</evidence>
<dbReference type="InterPro" id="IPR050492">
    <property type="entry name" value="Bact_metal-bind_prot9"/>
</dbReference>
<evidence type="ECO:0000256" key="7">
    <source>
        <dbReference type="RuleBase" id="RU003512"/>
    </source>
</evidence>
<name>A0A2N6UG77_9LACT</name>
<dbReference type="PANTHER" id="PTHR42953:SF3">
    <property type="entry name" value="HIGH-AFFINITY ZINC UPTAKE SYSTEM PROTEIN ZNUA"/>
    <property type="match status" value="1"/>
</dbReference>
<evidence type="ECO:0000256" key="10">
    <source>
        <dbReference type="SAM" id="SignalP"/>
    </source>
</evidence>
<dbReference type="Gene3D" id="3.40.50.1980">
    <property type="entry name" value="Nitrogenase molybdenum iron protein domain"/>
    <property type="match status" value="2"/>
</dbReference>
<keyword evidence="5" id="KW-0864">Zinc transport</keyword>
<evidence type="ECO:0000256" key="5">
    <source>
        <dbReference type="ARBA" id="ARBA00022906"/>
    </source>
</evidence>
<evidence type="ECO:0000256" key="9">
    <source>
        <dbReference type="SAM" id="MobiDB-lite"/>
    </source>
</evidence>
<dbReference type="RefSeq" id="WP_102198590.1">
    <property type="nucleotide sequence ID" value="NZ_PNHQ01000001.1"/>
</dbReference>
<dbReference type="OrthoDB" id="9810636at2"/>
<evidence type="ECO:0000313" key="13">
    <source>
        <dbReference type="Proteomes" id="UP000235701"/>
    </source>
</evidence>
<sequence>MNKSLKLGLLSLTGAALLAACGQTATEADANNDGDKLEIATTIYPVYAFTKEIVGDQADVSLMVPAGTEAHDYEPSAKQLAELNESDALIYHNENMETWVPSAESSISDDVNIIKGTENMVLLPGSEDGHDHDHDHDHEGHSHEYDPHTWVSPYRAKMEVASITSQLSELYPDMAEEFQANADAYMEELTELDNLYTEALENASRKDFVTSHTAFSYLAVDYGLNQIGIAGLTPDEEPSAARLAELADYVKENDIQYIYYEEAGSDSMAKTLADEAGVEMAVLNPLESLSQEAMDNGADYISVMKENLTELQKTTDLPATDKQADDKDEEVEKTVYNGYFKDSDVADRTLSDYAGEWQSVYPLLEDGSLDQVFDYKAKLNDGMTAEEYKAYYTTGYETDVDHINITDNTIEFIVDGESKTFEYKYAGYEILDYEKGNRGVRFLFETGDPEAGEFKYVQFSDHNIAPTKTGHYHIFWGGESQEALLEEMDHWPTYYPTNMDNLEIAQEMMAH</sequence>
<comment type="caution">
    <text evidence="12">The sequence shown here is derived from an EMBL/GenBank/DDBJ whole genome shotgun (WGS) entry which is preliminary data.</text>
</comment>
<dbReference type="InterPro" id="IPR015304">
    <property type="entry name" value="ZinT_dom"/>
</dbReference>
<dbReference type="GO" id="GO:0007155">
    <property type="term" value="P:cell adhesion"/>
    <property type="evidence" value="ECO:0007669"/>
    <property type="project" value="InterPro"/>
</dbReference>
<proteinExistence type="inferred from homology"/>
<evidence type="ECO:0000259" key="11">
    <source>
        <dbReference type="Pfam" id="PF09223"/>
    </source>
</evidence>
<dbReference type="InterPro" id="IPR012674">
    <property type="entry name" value="Calycin"/>
</dbReference>
<dbReference type="Pfam" id="PF09223">
    <property type="entry name" value="ZinT"/>
    <property type="match status" value="1"/>
</dbReference>
<feature type="compositionally biased region" description="Basic and acidic residues" evidence="9">
    <location>
        <begin position="127"/>
        <end position="146"/>
    </location>
</feature>
<evidence type="ECO:0000256" key="2">
    <source>
        <dbReference type="ARBA" id="ARBA00022448"/>
    </source>
</evidence>
<dbReference type="PRINTS" id="PR00691">
    <property type="entry name" value="ADHESINB"/>
</dbReference>
<dbReference type="SUPFAM" id="SSF53807">
    <property type="entry name" value="Helical backbone' metal receptor"/>
    <property type="match status" value="1"/>
</dbReference>
<gene>
    <name evidence="12" type="ORF">CJ191_00170</name>
</gene>
<dbReference type="EMBL" id="PNHQ01000001">
    <property type="protein sequence ID" value="PMC80572.1"/>
    <property type="molecule type" value="Genomic_DNA"/>
</dbReference>
<dbReference type="InterPro" id="IPR006129">
    <property type="entry name" value="AdhesinB"/>
</dbReference>
<evidence type="ECO:0000256" key="8">
    <source>
        <dbReference type="SAM" id="Coils"/>
    </source>
</evidence>
<evidence type="ECO:0000256" key="1">
    <source>
        <dbReference type="ARBA" id="ARBA00011028"/>
    </source>
</evidence>
<dbReference type="PROSITE" id="PS51257">
    <property type="entry name" value="PROKAR_LIPOPROTEIN"/>
    <property type="match status" value="1"/>
</dbReference>
<comment type="similarity">
    <text evidence="1 7">Belongs to the bacterial solute-binding protein 9 family.</text>
</comment>
<feature type="coiled-coil region" evidence="8">
    <location>
        <begin position="175"/>
        <end position="202"/>
    </location>
</feature>
<dbReference type="SUPFAM" id="SSF50814">
    <property type="entry name" value="Lipocalins"/>
    <property type="match status" value="1"/>
</dbReference>
<dbReference type="PANTHER" id="PTHR42953">
    <property type="entry name" value="HIGH-AFFINITY ZINC UPTAKE SYSTEM PROTEIN ZNUA-RELATED"/>
    <property type="match status" value="1"/>
</dbReference>
<feature type="domain" description="ZinT" evidence="11">
    <location>
        <begin position="332"/>
        <end position="511"/>
    </location>
</feature>
<dbReference type="AlphaFoldDB" id="A0A2N6UG77"/>
<dbReference type="Gene3D" id="2.40.128.20">
    <property type="match status" value="1"/>
</dbReference>
<keyword evidence="3 10" id="KW-0732">Signal</keyword>
<keyword evidence="8" id="KW-0175">Coiled coil</keyword>
<evidence type="ECO:0000313" key="12">
    <source>
        <dbReference type="EMBL" id="PMC80572.1"/>
    </source>
</evidence>
<evidence type="ECO:0000256" key="4">
    <source>
        <dbReference type="ARBA" id="ARBA00022833"/>
    </source>
</evidence>
<dbReference type="Proteomes" id="UP000235701">
    <property type="component" value="Unassembled WGS sequence"/>
</dbReference>
<organism evidence="12 13">
    <name type="scientific">Aerococcus viridans</name>
    <dbReference type="NCBI Taxonomy" id="1377"/>
    <lineage>
        <taxon>Bacteria</taxon>
        <taxon>Bacillati</taxon>
        <taxon>Bacillota</taxon>
        <taxon>Bacilli</taxon>
        <taxon>Lactobacillales</taxon>
        <taxon>Aerococcaceae</taxon>
        <taxon>Aerococcus</taxon>
    </lineage>
</organism>